<dbReference type="RefSeq" id="WP_157590066.1">
    <property type="nucleotide sequence ID" value="NZ_WPIN01000021.1"/>
</dbReference>
<organism evidence="2 3">
    <name type="scientific">Spirosoma arboris</name>
    <dbReference type="NCBI Taxonomy" id="2682092"/>
    <lineage>
        <taxon>Bacteria</taxon>
        <taxon>Pseudomonadati</taxon>
        <taxon>Bacteroidota</taxon>
        <taxon>Cytophagia</taxon>
        <taxon>Cytophagales</taxon>
        <taxon>Cytophagaceae</taxon>
        <taxon>Spirosoma</taxon>
    </lineage>
</organism>
<name>A0A7K1SN82_9BACT</name>
<evidence type="ECO:0000313" key="3">
    <source>
        <dbReference type="Proteomes" id="UP000436006"/>
    </source>
</evidence>
<keyword evidence="1" id="KW-0732">Signal</keyword>
<comment type="caution">
    <text evidence="2">The sequence shown here is derived from an EMBL/GenBank/DDBJ whole genome shotgun (WGS) entry which is preliminary data.</text>
</comment>
<gene>
    <name evidence="2" type="ORF">GO755_34885</name>
</gene>
<evidence type="ECO:0000256" key="1">
    <source>
        <dbReference type="SAM" id="SignalP"/>
    </source>
</evidence>
<proteinExistence type="predicted"/>
<protein>
    <submittedName>
        <fullName evidence="2">Uncharacterized protein</fullName>
    </submittedName>
</protein>
<sequence length="297" mass="31933">MKILSTILSFFLALTVSFGQKMVTSTEVTDNTIKIVYADQLITKGTLCYINFANKEVTQPTTISSGMVLPNLAWKVAQGILGSGDQTSLSPILTYGLTIGTNGKIEFTPKRGLHFIVSQSGTTTTGATIALPTAINAYILANLSHSYFFGYQYKVTRVGTATDYTRLQFGSNSSPTANFLFLMQKSNVRPYSVIGVANRLGVRSDGPGNYFLVGDHIVTMGVSAFTGTAGGSILTQFTTFLQSDSNILYKLYVEDLTVSGRTYADADAAFYAQYQADLASGGQYFGDTTPTDPTTIP</sequence>
<keyword evidence="3" id="KW-1185">Reference proteome</keyword>
<evidence type="ECO:0000313" key="2">
    <source>
        <dbReference type="EMBL" id="MVM35260.1"/>
    </source>
</evidence>
<accession>A0A7K1SN82</accession>
<feature type="chain" id="PRO_5029827420" evidence="1">
    <location>
        <begin position="22"/>
        <end position="297"/>
    </location>
</feature>
<dbReference type="Proteomes" id="UP000436006">
    <property type="component" value="Unassembled WGS sequence"/>
</dbReference>
<reference evidence="2 3" key="1">
    <citation type="submission" date="2019-12" db="EMBL/GenBank/DDBJ databases">
        <title>Spirosoma sp. HMF4905 genome sequencing and assembly.</title>
        <authorList>
            <person name="Kang H."/>
            <person name="Cha I."/>
            <person name="Kim H."/>
            <person name="Joh K."/>
        </authorList>
    </citation>
    <scope>NUCLEOTIDE SEQUENCE [LARGE SCALE GENOMIC DNA]</scope>
    <source>
        <strain evidence="2 3">HMF4905</strain>
    </source>
</reference>
<feature type="signal peptide" evidence="1">
    <location>
        <begin position="1"/>
        <end position="21"/>
    </location>
</feature>
<dbReference type="EMBL" id="WPIN01000021">
    <property type="protein sequence ID" value="MVM35260.1"/>
    <property type="molecule type" value="Genomic_DNA"/>
</dbReference>
<dbReference type="AlphaFoldDB" id="A0A7K1SN82"/>